<gene>
    <name evidence="2" type="ORF">VITISV_028336</name>
</gene>
<evidence type="ECO:0000256" key="1">
    <source>
        <dbReference type="SAM" id="MobiDB-lite"/>
    </source>
</evidence>
<accession>A5AKP3</accession>
<sequence>MAYRGRRDGFLMREPVLLWVPMVPGHSELIYIVGMDYEGRIGSKFTFVHKGILVIVQGYTGVSEQGLVNLDFDDNKTRFRTNDHISSVIRQDGFQSGNHKDKSSQRRNHEEEDHLKEKSSSRPKLHKISL</sequence>
<feature type="compositionally biased region" description="Basic and acidic residues" evidence="1">
    <location>
        <begin position="98"/>
        <end position="120"/>
    </location>
</feature>
<evidence type="ECO:0000313" key="2">
    <source>
        <dbReference type="EMBL" id="CAN82286.1"/>
    </source>
</evidence>
<reference evidence="2" key="1">
    <citation type="journal article" date="2007" name="PLoS ONE">
        <title>The first genome sequence of an elite grapevine cultivar (Pinot noir Vitis vinifera L.): coping with a highly heterozygous genome.</title>
        <authorList>
            <person name="Velasco R."/>
            <person name="Zharkikh A."/>
            <person name="Troggio M."/>
            <person name="Cartwright D.A."/>
            <person name="Cestaro A."/>
            <person name="Pruss D."/>
            <person name="Pindo M."/>
            <person name="FitzGerald L.M."/>
            <person name="Vezzulli S."/>
            <person name="Reid J."/>
            <person name="Malacarne G."/>
            <person name="Iliev D."/>
            <person name="Coppola G."/>
            <person name="Wardell B."/>
            <person name="Micheletti D."/>
            <person name="Macalma T."/>
            <person name="Facci M."/>
            <person name="Mitchell J.T."/>
            <person name="Perazzolli M."/>
            <person name="Eldredge G."/>
            <person name="Gatto P."/>
            <person name="Oyzerski R."/>
            <person name="Moretto M."/>
            <person name="Gutin N."/>
            <person name="Stefanini M."/>
            <person name="Chen Y."/>
            <person name="Segala C."/>
            <person name="Davenport C."/>
            <person name="Dematte L."/>
            <person name="Mraz A."/>
            <person name="Battilana J."/>
            <person name="Stormo K."/>
            <person name="Costa F."/>
            <person name="Tao Q."/>
            <person name="Si-Ammour A."/>
            <person name="Harkins T."/>
            <person name="Lackey A."/>
            <person name="Perbost C."/>
            <person name="Taillon B."/>
            <person name="Stella A."/>
            <person name="Solovyev V."/>
            <person name="Fawcett J.A."/>
            <person name="Sterck L."/>
            <person name="Vandepoele K."/>
            <person name="Grando S.M."/>
            <person name="Toppo S."/>
            <person name="Moser C."/>
            <person name="Lanchbury J."/>
            <person name="Bogden R."/>
            <person name="Skolnick M."/>
            <person name="Sgaramella V."/>
            <person name="Bhatnagar S.K."/>
            <person name="Fontana P."/>
            <person name="Gutin A."/>
            <person name="Van de Peer Y."/>
            <person name="Salamini F."/>
            <person name="Viola R."/>
        </authorList>
    </citation>
    <scope>NUCLEOTIDE SEQUENCE</scope>
</reference>
<feature type="region of interest" description="Disordered" evidence="1">
    <location>
        <begin position="89"/>
        <end position="130"/>
    </location>
</feature>
<dbReference type="AlphaFoldDB" id="A5AKP3"/>
<dbReference type="EMBL" id="AM428959">
    <property type="protein sequence ID" value="CAN82286.1"/>
    <property type="molecule type" value="Genomic_DNA"/>
</dbReference>
<organism evidence="2">
    <name type="scientific">Vitis vinifera</name>
    <name type="common">Grape</name>
    <dbReference type="NCBI Taxonomy" id="29760"/>
    <lineage>
        <taxon>Eukaryota</taxon>
        <taxon>Viridiplantae</taxon>
        <taxon>Streptophyta</taxon>
        <taxon>Embryophyta</taxon>
        <taxon>Tracheophyta</taxon>
        <taxon>Spermatophyta</taxon>
        <taxon>Magnoliopsida</taxon>
        <taxon>eudicotyledons</taxon>
        <taxon>Gunneridae</taxon>
        <taxon>Pentapetalae</taxon>
        <taxon>rosids</taxon>
        <taxon>Vitales</taxon>
        <taxon>Vitaceae</taxon>
        <taxon>Viteae</taxon>
        <taxon>Vitis</taxon>
    </lineage>
</organism>
<feature type="compositionally biased region" description="Basic residues" evidence="1">
    <location>
        <begin position="121"/>
        <end position="130"/>
    </location>
</feature>
<name>A5AKP3_VITVI</name>
<proteinExistence type="predicted"/>
<protein>
    <submittedName>
        <fullName evidence="2">Uncharacterized protein</fullName>
    </submittedName>
</protein>